<keyword evidence="3" id="KW-1185">Reference proteome</keyword>
<dbReference type="CDD" id="cd05269">
    <property type="entry name" value="TMR_SDR_a"/>
    <property type="match status" value="1"/>
</dbReference>
<dbReference type="Pfam" id="PF05368">
    <property type="entry name" value="NmrA"/>
    <property type="match status" value="1"/>
</dbReference>
<dbReference type="EMBL" id="CP002116">
    <property type="protein sequence ID" value="ADK82966.1"/>
    <property type="molecule type" value="Genomic_DNA"/>
</dbReference>
<evidence type="ECO:0000313" key="2">
    <source>
        <dbReference type="EMBL" id="ADK82966.1"/>
    </source>
</evidence>
<dbReference type="STRING" id="573413.Spirs_3881"/>
<gene>
    <name evidence="2" type="ordered locus">Spirs_3881</name>
</gene>
<dbReference type="AlphaFoldDB" id="E1R8Z7"/>
<name>E1R8Z7_SEDSS</name>
<dbReference type="InterPro" id="IPR036291">
    <property type="entry name" value="NAD(P)-bd_dom_sf"/>
</dbReference>
<dbReference type="eggNOG" id="COG0702">
    <property type="taxonomic scope" value="Bacteria"/>
</dbReference>
<sequence length="282" mass="29947">MYGVTGATGELGSLVVSQLINLGVQPSSIIGLARNRSKAAHLEKQGITVRIGDYDDQASLRKAFTGVDRLLLISGSEVGKRAAQHQNVIEAAQAAGTKTIAYTSISRADTSNNPLAPEHKATEELLRHSGLTSVILRNNWYAENYTGDIRAARDSGTIAAAAGDGKVASASKSDYAEAAAKVLVSESYDGMTLELAGTPWNYEQLASAAGKALGKDIRYERISIEERKQRLVAAGMPEAGAAFYAQLDESIAAGTLDISSSDLEKVLERPPLSLEEQVKKLL</sequence>
<evidence type="ECO:0000313" key="3">
    <source>
        <dbReference type="Proteomes" id="UP000002318"/>
    </source>
</evidence>
<dbReference type="PANTHER" id="PTHR47129">
    <property type="entry name" value="QUINONE OXIDOREDUCTASE 2"/>
    <property type="match status" value="1"/>
</dbReference>
<dbReference type="HOGENOM" id="CLU_007383_10_4_12"/>
<proteinExistence type="predicted"/>
<dbReference type="Proteomes" id="UP000002318">
    <property type="component" value="Chromosome"/>
</dbReference>
<dbReference type="PANTHER" id="PTHR47129:SF1">
    <property type="entry name" value="NMRA-LIKE DOMAIN-CONTAINING PROTEIN"/>
    <property type="match status" value="1"/>
</dbReference>
<accession>E1R8Z7</accession>
<evidence type="ECO:0000259" key="1">
    <source>
        <dbReference type="Pfam" id="PF05368"/>
    </source>
</evidence>
<feature type="domain" description="NmrA-like" evidence="1">
    <location>
        <begin position="4"/>
        <end position="241"/>
    </location>
</feature>
<organism evidence="2 3">
    <name type="scientific">Sediminispirochaeta smaragdinae (strain DSM 11293 / JCM 15392 / SEBR 4228)</name>
    <name type="common">Spirochaeta smaragdinae</name>
    <dbReference type="NCBI Taxonomy" id="573413"/>
    <lineage>
        <taxon>Bacteria</taxon>
        <taxon>Pseudomonadati</taxon>
        <taxon>Spirochaetota</taxon>
        <taxon>Spirochaetia</taxon>
        <taxon>Spirochaetales</taxon>
        <taxon>Spirochaetaceae</taxon>
        <taxon>Sediminispirochaeta</taxon>
    </lineage>
</organism>
<protein>
    <submittedName>
        <fullName evidence="2">NmrA family protein</fullName>
    </submittedName>
</protein>
<dbReference type="Gene3D" id="3.40.50.720">
    <property type="entry name" value="NAD(P)-binding Rossmann-like Domain"/>
    <property type="match status" value="1"/>
</dbReference>
<dbReference type="KEGG" id="ssm:Spirs_3881"/>
<reference evidence="2 3" key="1">
    <citation type="journal article" date="2010" name="Stand. Genomic Sci.">
        <title>Complete genome sequence of Spirochaeta smaragdinae type strain (SEBR 4228).</title>
        <authorList>
            <person name="Mavromatis K."/>
            <person name="Yasawong M."/>
            <person name="Chertkov O."/>
            <person name="Lapidus A."/>
            <person name="Lucas S."/>
            <person name="Nolan M."/>
            <person name="Del Rio T.G."/>
            <person name="Tice H."/>
            <person name="Cheng J.F."/>
            <person name="Pitluck S."/>
            <person name="Liolios K."/>
            <person name="Ivanova N."/>
            <person name="Tapia R."/>
            <person name="Han C."/>
            <person name="Bruce D."/>
            <person name="Goodwin L."/>
            <person name="Pati A."/>
            <person name="Chen A."/>
            <person name="Palaniappan K."/>
            <person name="Land M."/>
            <person name="Hauser L."/>
            <person name="Chang Y.J."/>
            <person name="Jeffries C.D."/>
            <person name="Detter J.C."/>
            <person name="Rohde M."/>
            <person name="Brambilla E."/>
            <person name="Spring S."/>
            <person name="Goker M."/>
            <person name="Sikorski J."/>
            <person name="Woyke T."/>
            <person name="Bristow J."/>
            <person name="Eisen J.A."/>
            <person name="Markowitz V."/>
            <person name="Hugenholtz P."/>
            <person name="Klenk H.P."/>
            <person name="Kyrpides N.C."/>
        </authorList>
    </citation>
    <scope>NUCLEOTIDE SEQUENCE [LARGE SCALE GENOMIC DNA]</scope>
    <source>
        <strain evidence="3">DSM 11293 / JCM 15392 / SEBR 4228</strain>
    </source>
</reference>
<dbReference type="Gene3D" id="3.90.25.10">
    <property type="entry name" value="UDP-galactose 4-epimerase, domain 1"/>
    <property type="match status" value="1"/>
</dbReference>
<dbReference type="InterPro" id="IPR008030">
    <property type="entry name" value="NmrA-like"/>
</dbReference>
<dbReference type="InterPro" id="IPR052718">
    <property type="entry name" value="NmrA-type_oxidoreductase"/>
</dbReference>
<dbReference type="SUPFAM" id="SSF51735">
    <property type="entry name" value="NAD(P)-binding Rossmann-fold domains"/>
    <property type="match status" value="1"/>
</dbReference>